<evidence type="ECO:0000256" key="3">
    <source>
        <dbReference type="SAM" id="SignalP"/>
    </source>
</evidence>
<feature type="signal peptide" evidence="3">
    <location>
        <begin position="1"/>
        <end position="33"/>
    </location>
</feature>
<evidence type="ECO:0000256" key="1">
    <source>
        <dbReference type="SAM" id="MobiDB-lite"/>
    </source>
</evidence>
<reference evidence="5" key="1">
    <citation type="journal article" date="2019" name="Int. J. Syst. Evol. Microbiol.">
        <title>The Global Catalogue of Microorganisms (GCM) 10K type strain sequencing project: providing services to taxonomists for standard genome sequencing and annotation.</title>
        <authorList>
            <consortium name="The Broad Institute Genomics Platform"/>
            <consortium name="The Broad Institute Genome Sequencing Center for Infectious Disease"/>
            <person name="Wu L."/>
            <person name="Ma J."/>
        </authorList>
    </citation>
    <scope>NUCLEOTIDE SEQUENCE [LARGE SCALE GENOMIC DNA]</scope>
    <source>
        <strain evidence="5">JCM 17137</strain>
    </source>
</reference>
<sequence length="173" mass="16816">MPSAHNTSRKTAFVTLAAVVAAGSLVAVTSAHATEAPSSAPPSGATAAPATAGCATPTAEMDMPSVWLPRAESTDQSGPLPPGPPRAPESSAHLRDPDNEENDHAPAPSAAASASPTANDTPSTYGSPTASRALVTSLPAAGSTILACAGIAATAIVTAAGAVMLNRDSMGPP</sequence>
<accession>A0ABP7G7S5</accession>
<feature type="chain" id="PRO_5047161735" evidence="3">
    <location>
        <begin position="34"/>
        <end position="173"/>
    </location>
</feature>
<evidence type="ECO:0000313" key="4">
    <source>
        <dbReference type="EMBL" id="GAA3756005.1"/>
    </source>
</evidence>
<feature type="compositionally biased region" description="Low complexity" evidence="1">
    <location>
        <begin position="35"/>
        <end position="59"/>
    </location>
</feature>
<proteinExistence type="predicted"/>
<dbReference type="EMBL" id="BAABDD010000022">
    <property type="protein sequence ID" value="GAA3756005.1"/>
    <property type="molecule type" value="Genomic_DNA"/>
</dbReference>
<gene>
    <name evidence="4" type="ORF">GCM10022402_38130</name>
</gene>
<feature type="compositionally biased region" description="Low complexity" evidence="1">
    <location>
        <begin position="105"/>
        <end position="124"/>
    </location>
</feature>
<evidence type="ECO:0000313" key="5">
    <source>
        <dbReference type="Proteomes" id="UP001500908"/>
    </source>
</evidence>
<keyword evidence="2" id="KW-0472">Membrane</keyword>
<feature type="transmembrane region" description="Helical" evidence="2">
    <location>
        <begin position="144"/>
        <end position="165"/>
    </location>
</feature>
<keyword evidence="2" id="KW-0812">Transmembrane</keyword>
<dbReference type="Proteomes" id="UP001500908">
    <property type="component" value="Unassembled WGS sequence"/>
</dbReference>
<protein>
    <submittedName>
        <fullName evidence="4">Uncharacterized protein</fullName>
    </submittedName>
</protein>
<evidence type="ECO:0000256" key="2">
    <source>
        <dbReference type="SAM" id="Phobius"/>
    </source>
</evidence>
<name>A0ABP7G7S5_9ACTN</name>
<keyword evidence="2" id="KW-1133">Transmembrane helix</keyword>
<keyword evidence="5" id="KW-1185">Reference proteome</keyword>
<organism evidence="4 5">
    <name type="scientific">Salinactinospora qingdaonensis</name>
    <dbReference type="NCBI Taxonomy" id="702744"/>
    <lineage>
        <taxon>Bacteria</taxon>
        <taxon>Bacillati</taxon>
        <taxon>Actinomycetota</taxon>
        <taxon>Actinomycetes</taxon>
        <taxon>Streptosporangiales</taxon>
        <taxon>Nocardiopsidaceae</taxon>
        <taxon>Salinactinospora</taxon>
    </lineage>
</organism>
<comment type="caution">
    <text evidence="4">The sequence shown here is derived from an EMBL/GenBank/DDBJ whole genome shotgun (WGS) entry which is preliminary data.</text>
</comment>
<keyword evidence="3" id="KW-0732">Signal</keyword>
<feature type="region of interest" description="Disordered" evidence="1">
    <location>
        <begin position="35"/>
        <end position="130"/>
    </location>
</feature>